<dbReference type="PANTHER" id="PTHR33112">
    <property type="entry name" value="DOMAIN PROTEIN, PUTATIVE-RELATED"/>
    <property type="match status" value="1"/>
</dbReference>
<evidence type="ECO:0000313" key="4">
    <source>
        <dbReference type="Proteomes" id="UP001390339"/>
    </source>
</evidence>
<accession>A0ABR2IWD4</accession>
<dbReference type="Proteomes" id="UP001390339">
    <property type="component" value="Unassembled WGS sequence"/>
</dbReference>
<feature type="region of interest" description="Disordered" evidence="1">
    <location>
        <begin position="631"/>
        <end position="650"/>
    </location>
</feature>
<dbReference type="PANTHER" id="PTHR33112:SF16">
    <property type="entry name" value="HETEROKARYON INCOMPATIBILITY DOMAIN-CONTAINING PROTEIN"/>
    <property type="match status" value="1"/>
</dbReference>
<name>A0ABR2IWD4_9PEZI</name>
<dbReference type="EMBL" id="JAPCWZ010000004">
    <property type="protein sequence ID" value="KAK8868947.1"/>
    <property type="molecule type" value="Genomic_DNA"/>
</dbReference>
<dbReference type="Pfam" id="PF06985">
    <property type="entry name" value="HET"/>
    <property type="match status" value="1"/>
</dbReference>
<comment type="caution">
    <text evidence="3">The sequence shown here is derived from an EMBL/GenBank/DDBJ whole genome shotgun (WGS) entry which is preliminary data.</text>
</comment>
<evidence type="ECO:0000256" key="1">
    <source>
        <dbReference type="SAM" id="MobiDB-lite"/>
    </source>
</evidence>
<feature type="domain" description="Heterokaryon incompatibility" evidence="2">
    <location>
        <begin position="207"/>
        <end position="355"/>
    </location>
</feature>
<protein>
    <submittedName>
        <fullName evidence="3">Heterokaryon incompatibility protein-domain-containing protein</fullName>
    </submittedName>
</protein>
<dbReference type="InterPro" id="IPR010730">
    <property type="entry name" value="HET"/>
</dbReference>
<evidence type="ECO:0000313" key="3">
    <source>
        <dbReference type="EMBL" id="KAK8868947.1"/>
    </source>
</evidence>
<reference evidence="3 4" key="1">
    <citation type="journal article" date="2024" name="IMA Fungus">
        <title>Apiospora arundinis, a panoply of carbohydrate-active enzymes and secondary metabolites.</title>
        <authorList>
            <person name="Sorensen T."/>
            <person name="Petersen C."/>
            <person name="Muurmann A.T."/>
            <person name="Christiansen J.V."/>
            <person name="Brundto M.L."/>
            <person name="Overgaard C.K."/>
            <person name="Boysen A.T."/>
            <person name="Wollenberg R.D."/>
            <person name="Larsen T.O."/>
            <person name="Sorensen J.L."/>
            <person name="Nielsen K.L."/>
            <person name="Sondergaard T.E."/>
        </authorList>
    </citation>
    <scope>NUCLEOTIDE SEQUENCE [LARGE SCALE GENOMIC DNA]</scope>
    <source>
        <strain evidence="3 4">AAU 773</strain>
    </source>
</reference>
<organism evidence="3 4">
    <name type="scientific">Apiospora arundinis</name>
    <dbReference type="NCBI Taxonomy" id="335852"/>
    <lineage>
        <taxon>Eukaryota</taxon>
        <taxon>Fungi</taxon>
        <taxon>Dikarya</taxon>
        <taxon>Ascomycota</taxon>
        <taxon>Pezizomycotina</taxon>
        <taxon>Sordariomycetes</taxon>
        <taxon>Xylariomycetidae</taxon>
        <taxon>Amphisphaeriales</taxon>
        <taxon>Apiosporaceae</taxon>
        <taxon>Apiospora</taxon>
    </lineage>
</organism>
<evidence type="ECO:0000259" key="2">
    <source>
        <dbReference type="Pfam" id="PF06985"/>
    </source>
</evidence>
<gene>
    <name evidence="3" type="ORF">PGQ11_007525</name>
</gene>
<sequence length="795" mass="87217">MKHFEKDSLDHSNIMCHNIRFRRQVNAIAPCPFYHVLHKTPASLSSSINEGCDLCILIRAQLGATEVESDLLEELKAYVVLSLRILDEEGEALGFGPSPWSIDIISSLGNAPLEVIDKIPDSYRNALDKRVDRFSASALDMPNPCPSARLNIGLINIWKLQCISNHRSCRLGYPTTVIKQLPCRLINVEDPDRPFLIETHANMQADYVALSYCWGPHEQTQTLRKNIATHLTNIPISTLSNTCKDAVSVAHLLGYKYLWIDALCIIQDDEDDKGLEISRMGHIYRHADLTICAEGSPGAHAGLFPKTLPDPRELYPCQVKISAEAPDRTITRDLTVAGTRNGENYLSRRGWTLQEEILTSRALVIGHGMASWRCTSGIAHETDPVLKPLPLNPYSKDLEYDIPRSMGSSLNVARLRMWLYAPSAARQMASRRHPTAKYPAFLAWYTLIENYSDRDLTVTTDTLPAVQGIASVLKSSLAASYRSGLWAEDLVRGLLWYVAGNDDRSVSSQSADSNLAPKVPSWSWAAVGKVRVRFGALRFVADWTCTDLADLSLDPSSDLTAPEGGQLLAKGPTLRALLATDQAFTKRRTSTGYMSCTDCSDRYGPAGLMTEGVFPRFPALLLDPGHTGNAIGEALLDSPPSNEQQQSSSAHNRDKQVVCLALQKWQSNGRQCWACLLLEPAPSRNVYYRRAGVGLLLIGLAATGRFATSAFMVQRRRATVEDTSNSASASCRDRLRLAAALGVIAAAVGVAKDTSNCVLSSGRSSLGSFPSYHEVRHRLRGAAALRVIAGTVAVF</sequence>
<keyword evidence="4" id="KW-1185">Reference proteome</keyword>
<proteinExistence type="predicted"/>